<organism evidence="2 3">
    <name type="scientific">Acidiluteibacter ferrifornacis</name>
    <dbReference type="NCBI Taxonomy" id="2692424"/>
    <lineage>
        <taxon>Bacteria</taxon>
        <taxon>Pseudomonadati</taxon>
        <taxon>Bacteroidota</taxon>
        <taxon>Flavobacteriia</taxon>
        <taxon>Flavobacteriales</taxon>
        <taxon>Cryomorphaceae</taxon>
        <taxon>Acidiluteibacter</taxon>
    </lineage>
</organism>
<evidence type="ECO:0000313" key="2">
    <source>
        <dbReference type="EMBL" id="NBG67330.1"/>
    </source>
</evidence>
<evidence type="ECO:0000256" key="1">
    <source>
        <dbReference type="SAM" id="Phobius"/>
    </source>
</evidence>
<protein>
    <submittedName>
        <fullName evidence="2">Uncharacterized protein</fullName>
    </submittedName>
</protein>
<dbReference type="EMBL" id="WWNE01000018">
    <property type="protein sequence ID" value="NBG67330.1"/>
    <property type="molecule type" value="Genomic_DNA"/>
</dbReference>
<keyword evidence="1" id="KW-1133">Transmembrane helix</keyword>
<comment type="caution">
    <text evidence="2">The sequence shown here is derived from an EMBL/GenBank/DDBJ whole genome shotgun (WGS) entry which is preliminary data.</text>
</comment>
<keyword evidence="1" id="KW-0472">Membrane</keyword>
<dbReference type="RefSeq" id="WP_160634280.1">
    <property type="nucleotide sequence ID" value="NZ_WWNE01000018.1"/>
</dbReference>
<sequence>MSNKKSVNDSIISLVKPLNDTVYLSVDVSGNTDVTFPETLVNIEAQKKETWDYWFEGITLVGVFVTILFTILSIKKLLKKSEENSQLLEQLVNQNKLKERHIKMESRPDLTFSTTCNPTEMQVYFHSRDNEVREIELTKLSGNAEMQPKNKANRKIIGSQTFDIMIYPLPEIQVKEVELEFKLEYRDKAGYQYIRFYKLENRKLTLLNEIEL</sequence>
<evidence type="ECO:0000313" key="3">
    <source>
        <dbReference type="Proteomes" id="UP000470771"/>
    </source>
</evidence>
<dbReference type="AlphaFoldDB" id="A0A6N9NPW5"/>
<dbReference type="Proteomes" id="UP000470771">
    <property type="component" value="Unassembled WGS sequence"/>
</dbReference>
<name>A0A6N9NPW5_9FLAO</name>
<keyword evidence="3" id="KW-1185">Reference proteome</keyword>
<accession>A0A6N9NPW5</accession>
<gene>
    <name evidence="2" type="ORF">GQN54_14475</name>
</gene>
<reference evidence="2 3" key="1">
    <citation type="submission" date="2019-12" db="EMBL/GenBank/DDBJ databases">
        <authorList>
            <person name="Zhao J."/>
        </authorList>
    </citation>
    <scope>NUCLEOTIDE SEQUENCE [LARGE SCALE GENOMIC DNA]</scope>
    <source>
        <strain evidence="2 3">S-15</strain>
    </source>
</reference>
<proteinExistence type="predicted"/>
<feature type="transmembrane region" description="Helical" evidence="1">
    <location>
        <begin position="53"/>
        <end position="74"/>
    </location>
</feature>
<keyword evidence="1" id="KW-0812">Transmembrane</keyword>